<keyword evidence="1" id="KW-0472">Membrane</keyword>
<feature type="transmembrane region" description="Helical" evidence="1">
    <location>
        <begin position="29"/>
        <end position="46"/>
    </location>
</feature>
<feature type="transmembrane region" description="Helical" evidence="1">
    <location>
        <begin position="58"/>
        <end position="78"/>
    </location>
</feature>
<organism evidence="2 3">
    <name type="scientific">Rubus argutus</name>
    <name type="common">Southern blackberry</name>
    <dbReference type="NCBI Taxonomy" id="59490"/>
    <lineage>
        <taxon>Eukaryota</taxon>
        <taxon>Viridiplantae</taxon>
        <taxon>Streptophyta</taxon>
        <taxon>Embryophyta</taxon>
        <taxon>Tracheophyta</taxon>
        <taxon>Spermatophyta</taxon>
        <taxon>Magnoliopsida</taxon>
        <taxon>eudicotyledons</taxon>
        <taxon>Gunneridae</taxon>
        <taxon>Pentapetalae</taxon>
        <taxon>rosids</taxon>
        <taxon>fabids</taxon>
        <taxon>Rosales</taxon>
        <taxon>Rosaceae</taxon>
        <taxon>Rosoideae</taxon>
        <taxon>Rosoideae incertae sedis</taxon>
        <taxon>Rubus</taxon>
    </lineage>
</organism>
<keyword evidence="1" id="KW-0812">Transmembrane</keyword>
<dbReference type="AlphaFoldDB" id="A0AAW1YFG9"/>
<evidence type="ECO:0000256" key="1">
    <source>
        <dbReference type="SAM" id="Phobius"/>
    </source>
</evidence>
<keyword evidence="3" id="KW-1185">Reference proteome</keyword>
<evidence type="ECO:0000313" key="3">
    <source>
        <dbReference type="Proteomes" id="UP001457282"/>
    </source>
</evidence>
<name>A0AAW1YFG9_RUBAR</name>
<accession>A0AAW1YFG9</accession>
<dbReference type="Proteomes" id="UP001457282">
    <property type="component" value="Unassembled WGS sequence"/>
</dbReference>
<reference evidence="2 3" key="1">
    <citation type="journal article" date="2023" name="G3 (Bethesda)">
        <title>A chromosome-length genome assembly and annotation of blackberry (Rubus argutus, cv. 'Hillquist').</title>
        <authorList>
            <person name="Bruna T."/>
            <person name="Aryal R."/>
            <person name="Dudchenko O."/>
            <person name="Sargent D.J."/>
            <person name="Mead D."/>
            <person name="Buti M."/>
            <person name="Cavallini A."/>
            <person name="Hytonen T."/>
            <person name="Andres J."/>
            <person name="Pham M."/>
            <person name="Weisz D."/>
            <person name="Mascagni F."/>
            <person name="Usai G."/>
            <person name="Natali L."/>
            <person name="Bassil N."/>
            <person name="Fernandez G.E."/>
            <person name="Lomsadze A."/>
            <person name="Armour M."/>
            <person name="Olukolu B."/>
            <person name="Poorten T."/>
            <person name="Britton C."/>
            <person name="Davik J."/>
            <person name="Ashrafi H."/>
            <person name="Aiden E.L."/>
            <person name="Borodovsky M."/>
            <person name="Worthington M."/>
        </authorList>
    </citation>
    <scope>NUCLEOTIDE SEQUENCE [LARGE SCALE GENOMIC DNA]</scope>
    <source>
        <strain evidence="2">PI 553951</strain>
    </source>
</reference>
<sequence>MGWFLRETRGGKIGWRDQTLGSMSAPPSPLMALVGIVVLLLFLSSYTNYKSQMRKTQIGFNLFLLFLPMLLIFLAYYMTKYGRFQIVSPATKEMVFHDQSGASPWGVGLFLGLMLILVSYQPYFQSKWWPYWGSY</sequence>
<evidence type="ECO:0000313" key="2">
    <source>
        <dbReference type="EMBL" id="KAK9946934.1"/>
    </source>
</evidence>
<proteinExistence type="predicted"/>
<gene>
    <name evidence="2" type="ORF">M0R45_012373</name>
</gene>
<comment type="caution">
    <text evidence="2">The sequence shown here is derived from an EMBL/GenBank/DDBJ whole genome shotgun (WGS) entry which is preliminary data.</text>
</comment>
<dbReference type="PANTHER" id="PTHR33306:SF40">
    <property type="entry name" value="EXPRESSED PROTEIN"/>
    <property type="match status" value="1"/>
</dbReference>
<feature type="transmembrane region" description="Helical" evidence="1">
    <location>
        <begin position="102"/>
        <end position="120"/>
    </location>
</feature>
<dbReference type="EMBL" id="JBEDUW010000002">
    <property type="protein sequence ID" value="KAK9946934.1"/>
    <property type="molecule type" value="Genomic_DNA"/>
</dbReference>
<protein>
    <submittedName>
        <fullName evidence="2">Uncharacterized protein</fullName>
    </submittedName>
</protein>
<keyword evidence="1" id="KW-1133">Transmembrane helix</keyword>
<dbReference type="PANTHER" id="PTHR33306">
    <property type="entry name" value="EXPRESSED PROTEIN-RELATED-RELATED"/>
    <property type="match status" value="1"/>
</dbReference>